<sequence>MTTTAEHPEPSIRPHDGSDLVPGNERRIVMHAYARDTMIVEKQRPLR</sequence>
<reference evidence="2" key="1">
    <citation type="submission" date="2024-05" db="EMBL/GenBank/DDBJ databases">
        <title>Draft genome assemblies of 36 bacteria isolated from hibernating arctic ground squirrels.</title>
        <authorList>
            <person name="McKee H."/>
            <person name="Mullen L."/>
            <person name="Drown D.M."/>
            <person name="Duddleston K.N."/>
        </authorList>
    </citation>
    <scope>NUCLEOTIDE SEQUENCE</scope>
    <source>
        <strain evidence="2">AR004</strain>
    </source>
</reference>
<gene>
    <name evidence="2" type="ORF">ABXS69_00975</name>
</gene>
<evidence type="ECO:0000256" key="1">
    <source>
        <dbReference type="SAM" id="MobiDB-lite"/>
    </source>
</evidence>
<proteinExistence type="predicted"/>
<organism evidence="2">
    <name type="scientific">Actinomyces timonensis</name>
    <dbReference type="NCBI Taxonomy" id="1288391"/>
    <lineage>
        <taxon>Bacteria</taxon>
        <taxon>Bacillati</taxon>
        <taxon>Actinomycetota</taxon>
        <taxon>Actinomycetes</taxon>
        <taxon>Actinomycetales</taxon>
        <taxon>Actinomycetaceae</taxon>
        <taxon>Actinomyces</taxon>
    </lineage>
</organism>
<dbReference type="EMBL" id="CP159989">
    <property type="protein sequence ID" value="XCP82528.1"/>
    <property type="molecule type" value="Genomic_DNA"/>
</dbReference>
<feature type="region of interest" description="Disordered" evidence="1">
    <location>
        <begin position="1"/>
        <end position="23"/>
    </location>
</feature>
<name>A0AAU8N2E1_9ACTO</name>
<accession>A0AAU8N2E1</accession>
<protein>
    <submittedName>
        <fullName evidence="2">Uncharacterized protein</fullName>
    </submittedName>
</protein>
<evidence type="ECO:0000313" key="2">
    <source>
        <dbReference type="EMBL" id="XCP82528.1"/>
    </source>
</evidence>
<dbReference type="AlphaFoldDB" id="A0AAU8N2E1"/>
<dbReference type="RefSeq" id="WP_366180768.1">
    <property type="nucleotide sequence ID" value="NZ_CP159989.1"/>
</dbReference>